<dbReference type="EMBL" id="JARK01001492">
    <property type="protein sequence ID" value="EYB95715.1"/>
    <property type="molecule type" value="Genomic_DNA"/>
</dbReference>
<reference evidence="2" key="1">
    <citation type="journal article" date="2015" name="Nat. Genet.">
        <title>The genome and transcriptome of the zoonotic hookworm Ancylostoma ceylanicum identify infection-specific gene families.</title>
        <authorList>
            <person name="Schwarz E.M."/>
            <person name="Hu Y."/>
            <person name="Antoshechkin I."/>
            <person name="Miller M.M."/>
            <person name="Sternberg P.W."/>
            <person name="Aroian R.V."/>
        </authorList>
    </citation>
    <scope>NUCLEOTIDE SEQUENCE</scope>
    <source>
        <strain evidence="2">HY135</strain>
    </source>
</reference>
<comment type="caution">
    <text evidence="1">The sequence shown here is derived from an EMBL/GenBank/DDBJ whole genome shotgun (WGS) entry which is preliminary data.</text>
</comment>
<gene>
    <name evidence="1" type="primary">Acey_s0156.g3107</name>
    <name evidence="1" type="ORF">Y032_0156g3107</name>
</gene>
<evidence type="ECO:0000313" key="1">
    <source>
        <dbReference type="EMBL" id="EYB95715.1"/>
    </source>
</evidence>
<name>A0A016SZ13_9BILA</name>
<keyword evidence="2" id="KW-1185">Reference proteome</keyword>
<proteinExistence type="predicted"/>
<sequence length="80" mass="8861">MDPIPRAKLKKSMPGHELKSVVIDGPEALVEVVIRGSGQYSEERPVRPYFTFSRHPEGKGTDEKSNQLVSLELSSAVILQ</sequence>
<evidence type="ECO:0000313" key="2">
    <source>
        <dbReference type="Proteomes" id="UP000024635"/>
    </source>
</evidence>
<organism evidence="1 2">
    <name type="scientific">Ancylostoma ceylanicum</name>
    <dbReference type="NCBI Taxonomy" id="53326"/>
    <lineage>
        <taxon>Eukaryota</taxon>
        <taxon>Metazoa</taxon>
        <taxon>Ecdysozoa</taxon>
        <taxon>Nematoda</taxon>
        <taxon>Chromadorea</taxon>
        <taxon>Rhabditida</taxon>
        <taxon>Rhabditina</taxon>
        <taxon>Rhabditomorpha</taxon>
        <taxon>Strongyloidea</taxon>
        <taxon>Ancylostomatidae</taxon>
        <taxon>Ancylostomatinae</taxon>
        <taxon>Ancylostoma</taxon>
    </lineage>
</organism>
<accession>A0A016SZ13</accession>
<protein>
    <submittedName>
        <fullName evidence="1">Uncharacterized protein</fullName>
    </submittedName>
</protein>
<dbReference type="AlphaFoldDB" id="A0A016SZ13"/>
<dbReference type="Proteomes" id="UP000024635">
    <property type="component" value="Unassembled WGS sequence"/>
</dbReference>